<accession>A0ABX4QY57</accession>
<gene>
    <name evidence="7" type="ORF">CXG46_07730</name>
</gene>
<feature type="chain" id="PRO_5046640355" description="CopC domain-containing protein" evidence="5">
    <location>
        <begin position="31"/>
        <end position="194"/>
    </location>
</feature>
<dbReference type="Proteomes" id="UP000233565">
    <property type="component" value="Unassembled WGS sequence"/>
</dbReference>
<keyword evidence="4" id="KW-0472">Membrane</keyword>
<dbReference type="Pfam" id="PF04234">
    <property type="entry name" value="CopC"/>
    <property type="match status" value="1"/>
</dbReference>
<reference evidence="7 8" key="1">
    <citation type="submission" date="2017-12" db="EMBL/GenBank/DDBJ databases">
        <title>Pharmacopeia of the Arctic Ocean.</title>
        <authorList>
            <person name="Collins E."/>
            <person name="Ducluzeau A.-L."/>
        </authorList>
    </citation>
    <scope>NUCLEOTIDE SEQUENCE [LARGE SCALE GENOMIC DNA]</scope>
    <source>
        <strain evidence="7 8">DSM 23325</strain>
    </source>
</reference>
<feature type="domain" description="CopC" evidence="6">
    <location>
        <begin position="31"/>
        <end position="130"/>
    </location>
</feature>
<sequence>MVSSIRTPLALVVAALAFVGANLVISPAQAHTDFIGSDPRDGARLDEVPRELRLEFSDEMDPGLSTVTLQVEGGDSTPLELQSGQSRNVLLAAMPTSPDPGEGTTTSWEVAFRVVSRDGHPVAGTVRFVVRNRALPVPDESSSAGEIATEDPTDQRTPAGRETWPLVAVAVGALLLLVLAAGTVMRLVRRDTHT</sequence>
<dbReference type="InterPro" id="IPR014755">
    <property type="entry name" value="Cu-Rt/internalin_Ig-like"/>
</dbReference>
<keyword evidence="2" id="KW-0186">Copper</keyword>
<feature type="signal peptide" evidence="5">
    <location>
        <begin position="1"/>
        <end position="30"/>
    </location>
</feature>
<organism evidence="7 8">
    <name type="scientific">Nocardioides alpinus</name>
    <dbReference type="NCBI Taxonomy" id="748909"/>
    <lineage>
        <taxon>Bacteria</taxon>
        <taxon>Bacillati</taxon>
        <taxon>Actinomycetota</taxon>
        <taxon>Actinomycetes</taxon>
        <taxon>Propionibacteriales</taxon>
        <taxon>Nocardioidaceae</taxon>
        <taxon>Nocardioides</taxon>
    </lineage>
</organism>
<keyword evidence="1 5" id="KW-0732">Signal</keyword>
<name>A0ABX4QY57_9ACTN</name>
<evidence type="ECO:0000256" key="1">
    <source>
        <dbReference type="ARBA" id="ARBA00022729"/>
    </source>
</evidence>
<evidence type="ECO:0000259" key="6">
    <source>
        <dbReference type="Pfam" id="PF04234"/>
    </source>
</evidence>
<keyword evidence="4" id="KW-0812">Transmembrane</keyword>
<dbReference type="InterPro" id="IPR007348">
    <property type="entry name" value="CopC_dom"/>
</dbReference>
<evidence type="ECO:0000256" key="5">
    <source>
        <dbReference type="SAM" id="SignalP"/>
    </source>
</evidence>
<dbReference type="Gene3D" id="2.60.40.1220">
    <property type="match status" value="1"/>
</dbReference>
<protein>
    <recommendedName>
        <fullName evidence="6">CopC domain-containing protein</fullName>
    </recommendedName>
</protein>
<dbReference type="InterPro" id="IPR014756">
    <property type="entry name" value="Ig_E-set"/>
</dbReference>
<evidence type="ECO:0000313" key="8">
    <source>
        <dbReference type="Proteomes" id="UP000233565"/>
    </source>
</evidence>
<keyword evidence="8" id="KW-1185">Reference proteome</keyword>
<proteinExistence type="predicted"/>
<evidence type="ECO:0000256" key="3">
    <source>
        <dbReference type="SAM" id="MobiDB-lite"/>
    </source>
</evidence>
<feature type="transmembrane region" description="Helical" evidence="4">
    <location>
        <begin position="164"/>
        <end position="188"/>
    </location>
</feature>
<evidence type="ECO:0000313" key="7">
    <source>
        <dbReference type="EMBL" id="PKH41757.1"/>
    </source>
</evidence>
<dbReference type="EMBL" id="PJBV01000014">
    <property type="protein sequence ID" value="PKH41757.1"/>
    <property type="molecule type" value="Genomic_DNA"/>
</dbReference>
<evidence type="ECO:0000256" key="4">
    <source>
        <dbReference type="SAM" id="Phobius"/>
    </source>
</evidence>
<keyword evidence="4" id="KW-1133">Transmembrane helix</keyword>
<dbReference type="SUPFAM" id="SSF81296">
    <property type="entry name" value="E set domains"/>
    <property type="match status" value="1"/>
</dbReference>
<evidence type="ECO:0000256" key="2">
    <source>
        <dbReference type="ARBA" id="ARBA00023008"/>
    </source>
</evidence>
<feature type="region of interest" description="Disordered" evidence="3">
    <location>
        <begin position="138"/>
        <end position="159"/>
    </location>
</feature>
<comment type="caution">
    <text evidence="7">The sequence shown here is derived from an EMBL/GenBank/DDBJ whole genome shotgun (WGS) entry which is preliminary data.</text>
</comment>